<dbReference type="AlphaFoldDB" id="A0A0R2CTY6"/>
<proteinExistence type="predicted"/>
<name>A0A0R2CTY6_9LACO</name>
<gene>
    <name evidence="1" type="ORF">FC19_GL000117</name>
</gene>
<dbReference type="Proteomes" id="UP000051015">
    <property type="component" value="Unassembled WGS sequence"/>
</dbReference>
<evidence type="ECO:0000313" key="1">
    <source>
        <dbReference type="EMBL" id="KRM94858.1"/>
    </source>
</evidence>
<sequence length="95" mass="11700">MQLLFKRTSRTQYWFQVANDPYDSCYNFFFNSQRKGERLKSVPLHKLDNYDLHYLEQIITGLRKRTNLTIRFVGFTGMKWPQTQKTIQWRRDIFE</sequence>
<dbReference type="PATRIC" id="fig|1423725.3.peg.120"/>
<comment type="caution">
    <text evidence="1">The sequence shown here is derived from an EMBL/GenBank/DDBJ whole genome shotgun (WGS) entry which is preliminary data.</text>
</comment>
<dbReference type="EMBL" id="AYZD01000035">
    <property type="protein sequence ID" value="KRM94858.1"/>
    <property type="molecule type" value="Genomic_DNA"/>
</dbReference>
<dbReference type="STRING" id="1423725.FC19_GL000117"/>
<protein>
    <recommendedName>
        <fullName evidence="3">Acetyl-CoA carboxylase</fullName>
    </recommendedName>
</protein>
<organism evidence="1 2">
    <name type="scientific">Liquorilactobacillus aquaticus DSM 21051</name>
    <dbReference type="NCBI Taxonomy" id="1423725"/>
    <lineage>
        <taxon>Bacteria</taxon>
        <taxon>Bacillati</taxon>
        <taxon>Bacillota</taxon>
        <taxon>Bacilli</taxon>
        <taxon>Lactobacillales</taxon>
        <taxon>Lactobacillaceae</taxon>
        <taxon>Liquorilactobacillus</taxon>
    </lineage>
</organism>
<reference evidence="1 2" key="1">
    <citation type="journal article" date="2015" name="Genome Announc.">
        <title>Expanding the biotechnology potential of lactobacilli through comparative genomics of 213 strains and associated genera.</title>
        <authorList>
            <person name="Sun Z."/>
            <person name="Harris H.M."/>
            <person name="McCann A."/>
            <person name="Guo C."/>
            <person name="Argimon S."/>
            <person name="Zhang W."/>
            <person name="Yang X."/>
            <person name="Jeffery I.B."/>
            <person name="Cooney J.C."/>
            <person name="Kagawa T.F."/>
            <person name="Liu W."/>
            <person name="Song Y."/>
            <person name="Salvetti E."/>
            <person name="Wrobel A."/>
            <person name="Rasinkangas P."/>
            <person name="Parkhill J."/>
            <person name="Rea M.C."/>
            <person name="O'Sullivan O."/>
            <person name="Ritari J."/>
            <person name="Douillard F.P."/>
            <person name="Paul Ross R."/>
            <person name="Yang R."/>
            <person name="Briner A.E."/>
            <person name="Felis G.E."/>
            <person name="de Vos W.M."/>
            <person name="Barrangou R."/>
            <person name="Klaenhammer T.R."/>
            <person name="Caufield P.W."/>
            <person name="Cui Y."/>
            <person name="Zhang H."/>
            <person name="O'Toole P.W."/>
        </authorList>
    </citation>
    <scope>NUCLEOTIDE SEQUENCE [LARGE SCALE GENOMIC DNA]</scope>
    <source>
        <strain evidence="1 2">DSM 21051</strain>
    </source>
</reference>
<accession>A0A0R2CTY6</accession>
<evidence type="ECO:0000313" key="2">
    <source>
        <dbReference type="Proteomes" id="UP000051015"/>
    </source>
</evidence>
<keyword evidence="2" id="KW-1185">Reference proteome</keyword>
<evidence type="ECO:0008006" key="3">
    <source>
        <dbReference type="Google" id="ProtNLM"/>
    </source>
</evidence>